<evidence type="ECO:0000313" key="2">
    <source>
        <dbReference type="EMBL" id="CAG2215739.1"/>
    </source>
</evidence>
<feature type="compositionally biased region" description="Polar residues" evidence="1">
    <location>
        <begin position="225"/>
        <end position="239"/>
    </location>
</feature>
<comment type="caution">
    <text evidence="2">The sequence shown here is derived from an EMBL/GenBank/DDBJ whole genome shotgun (WGS) entry which is preliminary data.</text>
</comment>
<accession>A0A8S3SCI8</accession>
<proteinExistence type="predicted"/>
<dbReference type="OrthoDB" id="6126144at2759"/>
<feature type="region of interest" description="Disordered" evidence="1">
    <location>
        <begin position="215"/>
        <end position="285"/>
    </location>
</feature>
<name>A0A8S3SCI8_MYTED</name>
<reference evidence="2" key="1">
    <citation type="submission" date="2021-03" db="EMBL/GenBank/DDBJ databases">
        <authorList>
            <person name="Bekaert M."/>
        </authorList>
    </citation>
    <scope>NUCLEOTIDE SEQUENCE</scope>
</reference>
<dbReference type="AlphaFoldDB" id="A0A8S3SCI8"/>
<keyword evidence="3" id="KW-1185">Reference proteome</keyword>
<organism evidence="2 3">
    <name type="scientific">Mytilus edulis</name>
    <name type="common">Blue mussel</name>
    <dbReference type="NCBI Taxonomy" id="6550"/>
    <lineage>
        <taxon>Eukaryota</taxon>
        <taxon>Metazoa</taxon>
        <taxon>Spiralia</taxon>
        <taxon>Lophotrochozoa</taxon>
        <taxon>Mollusca</taxon>
        <taxon>Bivalvia</taxon>
        <taxon>Autobranchia</taxon>
        <taxon>Pteriomorphia</taxon>
        <taxon>Mytilida</taxon>
        <taxon>Mytiloidea</taxon>
        <taxon>Mytilidae</taxon>
        <taxon>Mytilinae</taxon>
        <taxon>Mytilus</taxon>
    </lineage>
</organism>
<feature type="compositionally biased region" description="Polar residues" evidence="1">
    <location>
        <begin position="270"/>
        <end position="284"/>
    </location>
</feature>
<sequence>MTSRKFYGSHFHSLVVHFPEMYRIFCLRSLIPEAEERTFGDLRNISLRTTNRQAKYIVDNCMLRLKAREKIDDDDRLDSFKRQESIISKQAHLLPQRGNTIIPAQLVTTRSTLIQAHYERISDFLVCGKHVWWQVNDGNIEFLDGPDEEEYHSSGPTLHHFSTSNLKTEYEHLNINWEKCVNKISEGNFQLPCVKVKIYKEGQLSKVVNTDLDLEEETESYEETIPSNISNGSEGSTPQDIEKQHDVNPVLNINGNPSVEKTSNHDKPPDTNTIPISKNNSDPSTELMPLDRINQPHEVIQTLPIPFSSDNRCYTDDMIEFT</sequence>
<protein>
    <submittedName>
        <fullName evidence="2">Uncharacterized protein</fullName>
    </submittedName>
</protein>
<dbReference type="Proteomes" id="UP000683360">
    <property type="component" value="Unassembled WGS sequence"/>
</dbReference>
<gene>
    <name evidence="2" type="ORF">MEDL_29497</name>
</gene>
<feature type="compositionally biased region" description="Polar residues" evidence="1">
    <location>
        <begin position="251"/>
        <end position="261"/>
    </location>
</feature>
<evidence type="ECO:0000256" key="1">
    <source>
        <dbReference type="SAM" id="MobiDB-lite"/>
    </source>
</evidence>
<evidence type="ECO:0000313" key="3">
    <source>
        <dbReference type="Proteomes" id="UP000683360"/>
    </source>
</evidence>
<dbReference type="EMBL" id="CAJPWZ010001453">
    <property type="protein sequence ID" value="CAG2215739.1"/>
    <property type="molecule type" value="Genomic_DNA"/>
</dbReference>